<dbReference type="SUPFAM" id="SSF117281">
    <property type="entry name" value="Kelch motif"/>
    <property type="match status" value="1"/>
</dbReference>
<keyword evidence="3" id="KW-1185">Reference proteome</keyword>
<dbReference type="InterPro" id="IPR036047">
    <property type="entry name" value="F-box-like_dom_sf"/>
</dbReference>
<sequence length="389" mass="44248">MAELHAYPDPHGYGRLGRCCEDSACSLCRSAGLEWKSGFCLRGRWSPKPVEMQAPMDADVWSKLPRDILGNIFVRLPTDGIGRVRCLSKEWRLATSSCSKFTQECAKLHLDLWAMVGFRDGPALTCWVRAYDAKACKWHAFGIESIPQLYRNAIRIFDVGLACFVPCGLGEDHQPVLVCNPLTREWRQLPLSRVVGNQPRMAQLRVDREKGTYQVVVVGHFGVAADVKSCREENNPLPVEVYDSETKMWSPMVSGKVLGFTYWWFAKSLNPMSMRLGLFDCCTGVLAEFYEQFPRRPHRDSDGEVHGYWDELSFAHHLNDLYLLESYFDQDPDQEHSEETDVTLYSVLKHEEGNWGLGTHGPDEARTAPNEIMKLNMVKPSISGHLRIM</sequence>
<dbReference type="EMBL" id="CM026426">
    <property type="protein sequence ID" value="KAG0574607.1"/>
    <property type="molecule type" value="Genomic_DNA"/>
</dbReference>
<dbReference type="InterPro" id="IPR050796">
    <property type="entry name" value="SCF_F-box_component"/>
</dbReference>
<protein>
    <recommendedName>
        <fullName evidence="1">F-box domain-containing protein</fullName>
    </recommendedName>
</protein>
<dbReference type="PANTHER" id="PTHR31672:SF2">
    <property type="entry name" value="F-BOX DOMAIN-CONTAINING PROTEIN"/>
    <property type="match status" value="1"/>
</dbReference>
<reference evidence="2" key="1">
    <citation type="submission" date="2020-06" db="EMBL/GenBank/DDBJ databases">
        <title>WGS assembly of Ceratodon purpureus strain R40.</title>
        <authorList>
            <person name="Carey S.B."/>
            <person name="Jenkins J."/>
            <person name="Shu S."/>
            <person name="Lovell J.T."/>
            <person name="Sreedasyam A."/>
            <person name="Maumus F."/>
            <person name="Tiley G.P."/>
            <person name="Fernandez-Pozo N."/>
            <person name="Barry K."/>
            <person name="Chen C."/>
            <person name="Wang M."/>
            <person name="Lipzen A."/>
            <person name="Daum C."/>
            <person name="Saski C.A."/>
            <person name="Payton A.C."/>
            <person name="Mcbreen J.C."/>
            <person name="Conrad R.E."/>
            <person name="Kollar L.M."/>
            <person name="Olsson S."/>
            <person name="Huttunen S."/>
            <person name="Landis J.B."/>
            <person name="Wickett N.J."/>
            <person name="Johnson M.G."/>
            <person name="Rensing S.A."/>
            <person name="Grimwood J."/>
            <person name="Schmutz J."/>
            <person name="Mcdaniel S.F."/>
        </authorList>
    </citation>
    <scope>NUCLEOTIDE SEQUENCE</scope>
    <source>
        <strain evidence="2">R40</strain>
    </source>
</reference>
<evidence type="ECO:0000313" key="3">
    <source>
        <dbReference type="Proteomes" id="UP000822688"/>
    </source>
</evidence>
<organism evidence="2 3">
    <name type="scientific">Ceratodon purpureus</name>
    <name type="common">Fire moss</name>
    <name type="synonym">Dicranum purpureum</name>
    <dbReference type="NCBI Taxonomy" id="3225"/>
    <lineage>
        <taxon>Eukaryota</taxon>
        <taxon>Viridiplantae</taxon>
        <taxon>Streptophyta</taxon>
        <taxon>Embryophyta</taxon>
        <taxon>Bryophyta</taxon>
        <taxon>Bryophytina</taxon>
        <taxon>Bryopsida</taxon>
        <taxon>Dicranidae</taxon>
        <taxon>Pseudoditrichales</taxon>
        <taxon>Ditrichaceae</taxon>
        <taxon>Ceratodon</taxon>
    </lineage>
</organism>
<comment type="caution">
    <text evidence="2">The sequence shown here is derived from an EMBL/GenBank/DDBJ whole genome shotgun (WGS) entry which is preliminary data.</text>
</comment>
<dbReference type="InterPro" id="IPR015915">
    <property type="entry name" value="Kelch-typ_b-propeller"/>
</dbReference>
<proteinExistence type="predicted"/>
<accession>A0A8T0HUY3</accession>
<gene>
    <name evidence="2" type="ORF">KC19_VG276000</name>
</gene>
<dbReference type="Gene3D" id="1.20.1280.50">
    <property type="match status" value="1"/>
</dbReference>
<dbReference type="PANTHER" id="PTHR31672">
    <property type="entry name" value="BNACNNG10540D PROTEIN"/>
    <property type="match status" value="1"/>
</dbReference>
<dbReference type="InterPro" id="IPR001810">
    <property type="entry name" value="F-box_dom"/>
</dbReference>
<name>A0A8T0HUY3_CERPU</name>
<feature type="domain" description="F-box" evidence="1">
    <location>
        <begin position="61"/>
        <end position="100"/>
    </location>
</feature>
<dbReference type="SUPFAM" id="SSF81383">
    <property type="entry name" value="F-box domain"/>
    <property type="match status" value="1"/>
</dbReference>
<dbReference type="Pfam" id="PF00646">
    <property type="entry name" value="F-box"/>
    <property type="match status" value="1"/>
</dbReference>
<dbReference type="Proteomes" id="UP000822688">
    <property type="component" value="Chromosome V"/>
</dbReference>
<evidence type="ECO:0000313" key="2">
    <source>
        <dbReference type="EMBL" id="KAG0574607.1"/>
    </source>
</evidence>
<dbReference type="AlphaFoldDB" id="A0A8T0HUY3"/>
<evidence type="ECO:0000259" key="1">
    <source>
        <dbReference type="Pfam" id="PF00646"/>
    </source>
</evidence>